<dbReference type="PANTHER" id="PTHR43479">
    <property type="entry name" value="ACREF/ENVCD OPERON REPRESSOR-RELATED"/>
    <property type="match status" value="1"/>
</dbReference>
<keyword evidence="3 5" id="KW-0238">DNA-binding</keyword>
<accession>A0A2N0Z7Y9</accession>
<dbReference type="PROSITE" id="PS01081">
    <property type="entry name" value="HTH_TETR_1"/>
    <property type="match status" value="1"/>
</dbReference>
<dbReference type="PANTHER" id="PTHR43479:SF11">
    <property type="entry name" value="ACREF_ENVCD OPERON REPRESSOR-RELATED"/>
    <property type="match status" value="1"/>
</dbReference>
<evidence type="ECO:0000256" key="1">
    <source>
        <dbReference type="ARBA" id="ARBA00022491"/>
    </source>
</evidence>
<keyword evidence="8" id="KW-1185">Reference proteome</keyword>
<gene>
    <name evidence="7" type="ORF">CWS01_01055</name>
</gene>
<dbReference type="GO" id="GO:0045892">
    <property type="term" value="P:negative regulation of DNA-templated transcription"/>
    <property type="evidence" value="ECO:0007669"/>
    <property type="project" value="UniProtKB-ARBA"/>
</dbReference>
<dbReference type="SUPFAM" id="SSF46689">
    <property type="entry name" value="Homeodomain-like"/>
    <property type="match status" value="1"/>
</dbReference>
<dbReference type="EMBL" id="PISE01000003">
    <property type="protein sequence ID" value="PKG25629.1"/>
    <property type="molecule type" value="Genomic_DNA"/>
</dbReference>
<evidence type="ECO:0000256" key="2">
    <source>
        <dbReference type="ARBA" id="ARBA00023015"/>
    </source>
</evidence>
<name>A0A2N0Z7Y9_9BACI</name>
<evidence type="ECO:0000256" key="3">
    <source>
        <dbReference type="ARBA" id="ARBA00023125"/>
    </source>
</evidence>
<feature type="DNA-binding region" description="H-T-H motif" evidence="5">
    <location>
        <begin position="24"/>
        <end position="43"/>
    </location>
</feature>
<evidence type="ECO:0000256" key="5">
    <source>
        <dbReference type="PROSITE-ProRule" id="PRU00335"/>
    </source>
</evidence>
<dbReference type="InterPro" id="IPR036271">
    <property type="entry name" value="Tet_transcr_reg_TetR-rel_C_sf"/>
</dbReference>
<evidence type="ECO:0000259" key="6">
    <source>
        <dbReference type="PROSITE" id="PS50977"/>
    </source>
</evidence>
<dbReference type="FunFam" id="1.10.10.60:FF:000141">
    <property type="entry name" value="TetR family transcriptional regulator"/>
    <property type="match status" value="1"/>
</dbReference>
<dbReference type="Gene3D" id="1.10.357.10">
    <property type="entry name" value="Tetracycline Repressor, domain 2"/>
    <property type="match status" value="1"/>
</dbReference>
<dbReference type="PROSITE" id="PS50977">
    <property type="entry name" value="HTH_TETR_2"/>
    <property type="match status" value="1"/>
</dbReference>
<evidence type="ECO:0000256" key="4">
    <source>
        <dbReference type="ARBA" id="ARBA00023163"/>
    </source>
</evidence>
<dbReference type="Proteomes" id="UP000233375">
    <property type="component" value="Unassembled WGS sequence"/>
</dbReference>
<dbReference type="Pfam" id="PF00440">
    <property type="entry name" value="TetR_N"/>
    <property type="match status" value="1"/>
</dbReference>
<dbReference type="InterPro" id="IPR023772">
    <property type="entry name" value="DNA-bd_HTH_TetR-type_CS"/>
</dbReference>
<dbReference type="AlphaFoldDB" id="A0A2N0Z7Y9"/>
<keyword evidence="4" id="KW-0804">Transcription</keyword>
<dbReference type="InterPro" id="IPR001647">
    <property type="entry name" value="HTH_TetR"/>
</dbReference>
<evidence type="ECO:0000313" key="8">
    <source>
        <dbReference type="Proteomes" id="UP000233375"/>
    </source>
</evidence>
<protein>
    <submittedName>
        <fullName evidence="7">TetR family transcriptional regulator</fullName>
    </submittedName>
</protein>
<dbReference type="OrthoDB" id="9812484at2"/>
<organism evidence="7 8">
    <name type="scientific">Niallia nealsonii</name>
    <dbReference type="NCBI Taxonomy" id="115979"/>
    <lineage>
        <taxon>Bacteria</taxon>
        <taxon>Bacillati</taxon>
        <taxon>Bacillota</taxon>
        <taxon>Bacilli</taxon>
        <taxon>Bacillales</taxon>
        <taxon>Bacillaceae</taxon>
        <taxon>Niallia</taxon>
    </lineage>
</organism>
<dbReference type="InterPro" id="IPR050624">
    <property type="entry name" value="HTH-type_Tx_Regulator"/>
</dbReference>
<reference evidence="7 8" key="1">
    <citation type="journal article" date="2003" name="Int. J. Syst. Evol. Microbiol.">
        <title>Bacillus nealsonii sp. nov., isolated from a spacecraft-assembly facility, whose spores are gamma-radiation resistant.</title>
        <authorList>
            <person name="Venkateswaran K."/>
            <person name="Kempf M."/>
            <person name="Chen F."/>
            <person name="Satomi M."/>
            <person name="Nicholson W."/>
            <person name="Kern R."/>
        </authorList>
    </citation>
    <scope>NUCLEOTIDE SEQUENCE [LARGE SCALE GENOMIC DNA]</scope>
    <source>
        <strain evidence="7 8">FO-92</strain>
    </source>
</reference>
<dbReference type="SUPFAM" id="SSF48498">
    <property type="entry name" value="Tetracyclin repressor-like, C-terminal domain"/>
    <property type="match status" value="1"/>
</dbReference>
<keyword evidence="2" id="KW-0805">Transcription regulation</keyword>
<sequence length="188" mass="22103">MDRRKQIVEAASKSFATFGYKATTMDQVAKIANVGKGTIYTFFKNKEELFSEIISRLIQEMKETADDSFHPERPFMENVHKTLVKMLEFRKEHQLTVKLFQEQREMGTLEVKEVIDRLESAIVQYIRNRVQEAIDKREIQQCDTELMAFLIFKLYIALIFDWEKNHVPLQGEEIAVFLEKTLFKGLSV</sequence>
<dbReference type="GO" id="GO:0003677">
    <property type="term" value="F:DNA binding"/>
    <property type="evidence" value="ECO:0007669"/>
    <property type="project" value="UniProtKB-UniRule"/>
</dbReference>
<dbReference type="Gene3D" id="1.10.10.60">
    <property type="entry name" value="Homeodomain-like"/>
    <property type="match status" value="1"/>
</dbReference>
<comment type="caution">
    <text evidence="7">The sequence shown here is derived from an EMBL/GenBank/DDBJ whole genome shotgun (WGS) entry which is preliminary data.</text>
</comment>
<dbReference type="PRINTS" id="PR00455">
    <property type="entry name" value="HTHTETR"/>
</dbReference>
<proteinExistence type="predicted"/>
<feature type="domain" description="HTH tetR-type" evidence="6">
    <location>
        <begin position="1"/>
        <end position="61"/>
    </location>
</feature>
<keyword evidence="1" id="KW-0678">Repressor</keyword>
<evidence type="ECO:0000313" key="7">
    <source>
        <dbReference type="EMBL" id="PKG25629.1"/>
    </source>
</evidence>
<dbReference type="InterPro" id="IPR009057">
    <property type="entry name" value="Homeodomain-like_sf"/>
</dbReference>